<dbReference type="EMBL" id="VBAO01000013">
    <property type="protein sequence ID" value="TMI84880.1"/>
    <property type="molecule type" value="Genomic_DNA"/>
</dbReference>
<evidence type="ECO:0000313" key="5">
    <source>
        <dbReference type="EMBL" id="TMI84880.1"/>
    </source>
</evidence>
<dbReference type="GO" id="GO:0016854">
    <property type="term" value="F:racemase and epimerase activity"/>
    <property type="evidence" value="ECO:0007669"/>
    <property type="project" value="UniProtKB-ARBA"/>
</dbReference>
<keyword evidence="3" id="KW-0413">Isomerase</keyword>
<comment type="similarity">
    <text evidence="1">Belongs to the mandelate racemase/muconate lactonizing enzyme family.</text>
</comment>
<comment type="caution">
    <text evidence="5">The sequence shown here is derived from an EMBL/GenBank/DDBJ whole genome shotgun (WGS) entry which is preliminary data.</text>
</comment>
<dbReference type="InterPro" id="IPR018110">
    <property type="entry name" value="Mandel_Rmase/mucon_lact_enz_CS"/>
</dbReference>
<dbReference type="InterPro" id="IPR036849">
    <property type="entry name" value="Enolase-like_C_sf"/>
</dbReference>
<accession>A0A537JN42</accession>
<dbReference type="Pfam" id="PF02746">
    <property type="entry name" value="MR_MLE_N"/>
    <property type="match status" value="1"/>
</dbReference>
<dbReference type="GO" id="GO:0009063">
    <property type="term" value="P:amino acid catabolic process"/>
    <property type="evidence" value="ECO:0007669"/>
    <property type="project" value="InterPro"/>
</dbReference>
<dbReference type="SUPFAM" id="SSF51604">
    <property type="entry name" value="Enolase C-terminal domain-like"/>
    <property type="match status" value="1"/>
</dbReference>
<sequence length="395" mass="42872">MEIAGLEWFRLYPRVFKEAWTEDEYVWPSRLPSFLVKATADDGRYGIGEATSQIWYLGETAEHIEACLRAYDGALRGSDAENFAMAQHAMEAAVSGGMPGGRTARSGVDMALYDLVGKARGLPVHALLGGAYRQDFELLTNLYFKTPEAMAAACQDFIGRGFRGLKVKVGDVLLAKGWDRANLESELAKLEAALAVVPRDVYVDADANQSWDNAKWTVALIERFSGHDNLSIEQPLHYADLSGAAFVRAHTRVPLILDESVWSPRAMMEIVRLAACDRIVLKLNRLGGFFPSLQVIAMCEAAGIGVSVDTNPYTLVGDTAVCHIAAVVKTSYPVDCEGHVSFLTLGPESPFRGGITVRDGRARLPDAAGLGVDVDWDALARHTARGVAGVQSALR</sequence>
<proteinExistence type="inferred from homology"/>
<organism evidence="5 6">
    <name type="scientific">Candidatus Segetimicrobium genomatis</name>
    <dbReference type="NCBI Taxonomy" id="2569760"/>
    <lineage>
        <taxon>Bacteria</taxon>
        <taxon>Bacillati</taxon>
        <taxon>Candidatus Sysuimicrobiota</taxon>
        <taxon>Candidatus Sysuimicrobiia</taxon>
        <taxon>Candidatus Sysuimicrobiales</taxon>
        <taxon>Candidatus Segetimicrobiaceae</taxon>
        <taxon>Candidatus Segetimicrobium</taxon>
    </lineage>
</organism>
<name>A0A537JN42_9BACT</name>
<evidence type="ECO:0000256" key="3">
    <source>
        <dbReference type="ARBA" id="ARBA00023235"/>
    </source>
</evidence>
<dbReference type="InterPro" id="IPR013342">
    <property type="entry name" value="Mandelate_racemase_C"/>
</dbReference>
<dbReference type="InterPro" id="IPR029065">
    <property type="entry name" value="Enolase_C-like"/>
</dbReference>
<evidence type="ECO:0000259" key="4">
    <source>
        <dbReference type="SMART" id="SM00922"/>
    </source>
</evidence>
<dbReference type="PANTHER" id="PTHR48073">
    <property type="entry name" value="O-SUCCINYLBENZOATE SYNTHASE-RELATED"/>
    <property type="match status" value="1"/>
</dbReference>
<dbReference type="SFLD" id="SFLDG00180">
    <property type="entry name" value="muconate_cycloisomerase"/>
    <property type="match status" value="1"/>
</dbReference>
<dbReference type="PROSITE" id="PS00908">
    <property type="entry name" value="MR_MLE_1"/>
    <property type="match status" value="1"/>
</dbReference>
<dbReference type="AlphaFoldDB" id="A0A537JN42"/>
<dbReference type="Gene3D" id="3.30.390.10">
    <property type="entry name" value="Enolase-like, N-terminal domain"/>
    <property type="match status" value="1"/>
</dbReference>
<protein>
    <recommendedName>
        <fullName evidence="4">Mandelate racemase/muconate lactonizing enzyme C-terminal domain-containing protein</fullName>
    </recommendedName>
</protein>
<dbReference type="PANTHER" id="PTHR48073:SF2">
    <property type="entry name" value="O-SUCCINYLBENZOATE SYNTHASE"/>
    <property type="match status" value="1"/>
</dbReference>
<reference evidence="5 6" key="1">
    <citation type="journal article" date="2019" name="Nat. Microbiol.">
        <title>Mediterranean grassland soil C-N compound turnover is dependent on rainfall and depth, and is mediated by genomically divergent microorganisms.</title>
        <authorList>
            <person name="Diamond S."/>
            <person name="Andeer P.F."/>
            <person name="Li Z."/>
            <person name="Crits-Christoph A."/>
            <person name="Burstein D."/>
            <person name="Anantharaman K."/>
            <person name="Lane K.R."/>
            <person name="Thomas B.C."/>
            <person name="Pan C."/>
            <person name="Northen T.R."/>
            <person name="Banfield J.F."/>
        </authorList>
    </citation>
    <scope>NUCLEOTIDE SEQUENCE [LARGE SCALE GENOMIC DNA]</scope>
    <source>
        <strain evidence="5">NP_7</strain>
    </source>
</reference>
<dbReference type="InterPro" id="IPR013341">
    <property type="entry name" value="Mandelate_racemase_N_dom"/>
</dbReference>
<dbReference type="SMART" id="SM00922">
    <property type="entry name" value="MR_MLE"/>
    <property type="match status" value="1"/>
</dbReference>
<dbReference type="Pfam" id="PF13378">
    <property type="entry name" value="MR_MLE_C"/>
    <property type="match status" value="1"/>
</dbReference>
<evidence type="ECO:0000256" key="1">
    <source>
        <dbReference type="ARBA" id="ARBA00008031"/>
    </source>
</evidence>
<evidence type="ECO:0000256" key="2">
    <source>
        <dbReference type="ARBA" id="ARBA00022723"/>
    </source>
</evidence>
<dbReference type="Proteomes" id="UP000320048">
    <property type="component" value="Unassembled WGS sequence"/>
</dbReference>
<dbReference type="GO" id="GO:0046872">
    <property type="term" value="F:metal ion binding"/>
    <property type="evidence" value="ECO:0007669"/>
    <property type="project" value="UniProtKB-KW"/>
</dbReference>
<keyword evidence="2" id="KW-0479">Metal-binding</keyword>
<dbReference type="SFLD" id="SFLDS00001">
    <property type="entry name" value="Enolase"/>
    <property type="match status" value="1"/>
</dbReference>
<feature type="domain" description="Mandelate racemase/muconate lactonizing enzyme C-terminal" evidence="4">
    <location>
        <begin position="147"/>
        <end position="254"/>
    </location>
</feature>
<dbReference type="InterPro" id="IPR029017">
    <property type="entry name" value="Enolase-like_N"/>
</dbReference>
<dbReference type="SUPFAM" id="SSF54826">
    <property type="entry name" value="Enolase N-terminal domain-like"/>
    <property type="match status" value="1"/>
</dbReference>
<dbReference type="Gene3D" id="3.20.20.120">
    <property type="entry name" value="Enolase-like C-terminal domain"/>
    <property type="match status" value="1"/>
</dbReference>
<gene>
    <name evidence="5" type="ORF">E6H04_00490</name>
</gene>
<evidence type="ECO:0000313" key="6">
    <source>
        <dbReference type="Proteomes" id="UP000320048"/>
    </source>
</evidence>